<evidence type="ECO:0000313" key="5">
    <source>
        <dbReference type="EMBL" id="CAF1670899.1"/>
    </source>
</evidence>
<feature type="non-terminal residue" evidence="5">
    <location>
        <position position="1"/>
    </location>
</feature>
<evidence type="ECO:0000256" key="1">
    <source>
        <dbReference type="SAM" id="MobiDB-lite"/>
    </source>
</evidence>
<evidence type="ECO:0008006" key="7">
    <source>
        <dbReference type="Google" id="ProtNLM"/>
    </source>
</evidence>
<dbReference type="EMBL" id="CAJNOI010006135">
    <property type="protein sequence ID" value="CAF1575051.1"/>
    <property type="molecule type" value="Genomic_DNA"/>
</dbReference>
<keyword evidence="6" id="KW-1185">Reference proteome</keyword>
<protein>
    <recommendedName>
        <fullName evidence="7">LamG-like jellyroll fold domain-containing protein</fullName>
    </recommendedName>
</protein>
<evidence type="ECO:0000313" key="3">
    <source>
        <dbReference type="EMBL" id="CAF1575062.1"/>
    </source>
</evidence>
<dbReference type="Gene3D" id="2.60.120.200">
    <property type="match status" value="1"/>
</dbReference>
<dbReference type="SUPFAM" id="SSF49899">
    <property type="entry name" value="Concanavalin A-like lectins/glucanases"/>
    <property type="match status" value="1"/>
</dbReference>
<dbReference type="EMBL" id="CAJNOI010006136">
    <property type="protein sequence ID" value="CAF1575062.1"/>
    <property type="molecule type" value="Genomic_DNA"/>
</dbReference>
<feature type="region of interest" description="Disordered" evidence="1">
    <location>
        <begin position="1"/>
        <end position="20"/>
    </location>
</feature>
<dbReference type="EMBL" id="CAJNOM010006555">
    <property type="protein sequence ID" value="CAF1670899.1"/>
    <property type="molecule type" value="Genomic_DNA"/>
</dbReference>
<dbReference type="InterPro" id="IPR013320">
    <property type="entry name" value="ConA-like_dom_sf"/>
</dbReference>
<dbReference type="EMBL" id="CAJNOM010006552">
    <property type="protein sequence ID" value="CAF1670877.1"/>
    <property type="molecule type" value="Genomic_DNA"/>
</dbReference>
<evidence type="ECO:0000313" key="6">
    <source>
        <dbReference type="Proteomes" id="UP000663832"/>
    </source>
</evidence>
<dbReference type="Pfam" id="PF13385">
    <property type="entry name" value="Laminin_G_3"/>
    <property type="match status" value="1"/>
</dbReference>
<evidence type="ECO:0000313" key="2">
    <source>
        <dbReference type="EMBL" id="CAF1575051.1"/>
    </source>
</evidence>
<name>A0A816G8B5_9BILA</name>
<proteinExistence type="predicted"/>
<reference evidence="5" key="1">
    <citation type="submission" date="2021-02" db="EMBL/GenBank/DDBJ databases">
        <authorList>
            <person name="Nowell W R."/>
        </authorList>
    </citation>
    <scope>NUCLEOTIDE SEQUENCE</scope>
</reference>
<dbReference type="Proteomes" id="UP000663877">
    <property type="component" value="Unassembled WGS sequence"/>
</dbReference>
<organism evidence="5 6">
    <name type="scientific">Adineta steineri</name>
    <dbReference type="NCBI Taxonomy" id="433720"/>
    <lineage>
        <taxon>Eukaryota</taxon>
        <taxon>Metazoa</taxon>
        <taxon>Spiralia</taxon>
        <taxon>Gnathifera</taxon>
        <taxon>Rotifera</taxon>
        <taxon>Eurotatoria</taxon>
        <taxon>Bdelloidea</taxon>
        <taxon>Adinetida</taxon>
        <taxon>Adinetidae</taxon>
        <taxon>Adineta</taxon>
    </lineage>
</organism>
<sequence>TTTTTTTTTTTSTSTTTTTTTSTTAYKNGCNALNTTGLVACYSFDFGSTFDNGPNHLNGTLVGNVTTVSGHLNQALLFNSNASYFYTGGLVALGTSNQAFSFSFWMKPISVTGGTIVHISVGPNGYSNGATIWCVAFIGFNSSGKLIAQVYNSAPVAVTGPIINLNVWTHVVETYSTTNGVTLYINGTLFGSTGATSYTASGYTDYIHLAYYGTQGSPCAAGNINPGQFMGAIDEFRVYSRELTSLDVSALANQ</sequence>
<dbReference type="AlphaFoldDB" id="A0A816G8B5"/>
<comment type="caution">
    <text evidence="5">The sequence shown here is derived from an EMBL/GenBank/DDBJ whole genome shotgun (WGS) entry which is preliminary data.</text>
</comment>
<accession>A0A816G8B5</accession>
<dbReference type="Proteomes" id="UP000663832">
    <property type="component" value="Unassembled WGS sequence"/>
</dbReference>
<gene>
    <name evidence="2" type="ORF">BJG266_LOCUS48118</name>
    <name evidence="3" type="ORF">BJG266_LOCUS48119</name>
    <name evidence="4" type="ORF">QVE165_LOCUS65175</name>
    <name evidence="5" type="ORF">QVE165_LOCUS65180</name>
</gene>
<dbReference type="OrthoDB" id="347083at2759"/>
<evidence type="ECO:0000313" key="4">
    <source>
        <dbReference type="EMBL" id="CAF1670877.1"/>
    </source>
</evidence>